<reference evidence="4 5" key="1">
    <citation type="submission" date="2020-08" db="EMBL/GenBank/DDBJ databases">
        <title>Genomic Encyclopedia of Type Strains, Phase IV (KMG-IV): sequencing the most valuable type-strain genomes for metagenomic binning, comparative biology and taxonomic classification.</title>
        <authorList>
            <person name="Goeker M."/>
        </authorList>
    </citation>
    <scope>NUCLEOTIDE SEQUENCE [LARGE SCALE GENOMIC DNA]</scope>
    <source>
        <strain evidence="4 5">DSM 45385</strain>
    </source>
</reference>
<dbReference type="InterPro" id="IPR020802">
    <property type="entry name" value="TesA-like"/>
</dbReference>
<protein>
    <submittedName>
        <fullName evidence="4">Pyochelin biosynthetic protein PchC</fullName>
    </submittedName>
</protein>
<dbReference type="PANTHER" id="PTHR11487:SF0">
    <property type="entry name" value="S-ACYL FATTY ACID SYNTHASE THIOESTERASE, MEDIUM CHAIN"/>
    <property type="match status" value="1"/>
</dbReference>
<gene>
    <name evidence="4" type="ORF">HNR40_004247</name>
</gene>
<dbReference type="SUPFAM" id="SSF53474">
    <property type="entry name" value="alpha/beta-Hydrolases"/>
    <property type="match status" value="1"/>
</dbReference>
<comment type="caution">
    <text evidence="4">The sequence shown here is derived from an EMBL/GenBank/DDBJ whole genome shotgun (WGS) entry which is preliminary data.</text>
</comment>
<dbReference type="Pfam" id="PF00975">
    <property type="entry name" value="Thioesterase"/>
    <property type="match status" value="1"/>
</dbReference>
<accession>A0A7W8EGU1</accession>
<dbReference type="Proteomes" id="UP000568380">
    <property type="component" value="Unassembled WGS sequence"/>
</dbReference>
<dbReference type="RefSeq" id="WP_184963763.1">
    <property type="nucleotide sequence ID" value="NZ_JACHIN010000005.1"/>
</dbReference>
<dbReference type="Gene3D" id="3.40.50.1820">
    <property type="entry name" value="alpha/beta hydrolase"/>
    <property type="match status" value="1"/>
</dbReference>
<proteinExistence type="inferred from homology"/>
<dbReference type="PANTHER" id="PTHR11487">
    <property type="entry name" value="THIOESTERASE"/>
    <property type="match status" value="1"/>
</dbReference>
<evidence type="ECO:0000256" key="2">
    <source>
        <dbReference type="ARBA" id="ARBA00022801"/>
    </source>
</evidence>
<keyword evidence="2" id="KW-0378">Hydrolase</keyword>
<dbReference type="AlphaFoldDB" id="A0A7W8EGU1"/>
<sequence length="244" mass="26749">MSIWLDCPMPKATARRRLVCFPHAGGSAVFFRNWGELVPEAEVHTVRYPGRGERIDEDPPTDLLRLARQIAEAVAPLADRPLAFFGHSLGAVVALETARALEARGILLAHLFASGSRNAPSPGRLPYEEEDDATIAGRLVSLGGTDAELARDPLFLELVIPYVRADTRMYHDYVPEPGPALHCPVTAIAGEADRDLDVRPWQELTTGPFEEHTVSGDHFYLIAEPPGELVRARLSGRQPSHGPR</sequence>
<organism evidence="4 5">
    <name type="scientific">Nonomuraea endophytica</name>
    <dbReference type="NCBI Taxonomy" id="714136"/>
    <lineage>
        <taxon>Bacteria</taxon>
        <taxon>Bacillati</taxon>
        <taxon>Actinomycetota</taxon>
        <taxon>Actinomycetes</taxon>
        <taxon>Streptosporangiales</taxon>
        <taxon>Streptosporangiaceae</taxon>
        <taxon>Nonomuraea</taxon>
    </lineage>
</organism>
<dbReference type="GO" id="GO:0016787">
    <property type="term" value="F:hydrolase activity"/>
    <property type="evidence" value="ECO:0007669"/>
    <property type="project" value="UniProtKB-KW"/>
</dbReference>
<name>A0A7W8EGU1_9ACTN</name>
<keyword evidence="5" id="KW-1185">Reference proteome</keyword>
<dbReference type="GO" id="GO:0008610">
    <property type="term" value="P:lipid biosynthetic process"/>
    <property type="evidence" value="ECO:0007669"/>
    <property type="project" value="TreeGrafter"/>
</dbReference>
<evidence type="ECO:0000256" key="1">
    <source>
        <dbReference type="ARBA" id="ARBA00007169"/>
    </source>
</evidence>
<dbReference type="InterPro" id="IPR029058">
    <property type="entry name" value="AB_hydrolase_fold"/>
</dbReference>
<comment type="similarity">
    <text evidence="1">Belongs to the thioesterase family.</text>
</comment>
<feature type="domain" description="Thioesterase TesA-like" evidence="3">
    <location>
        <begin position="19"/>
        <end position="234"/>
    </location>
</feature>
<dbReference type="InterPro" id="IPR001031">
    <property type="entry name" value="Thioesterase"/>
</dbReference>
<dbReference type="InterPro" id="IPR012223">
    <property type="entry name" value="TEII"/>
</dbReference>
<dbReference type="SMART" id="SM00824">
    <property type="entry name" value="PKS_TE"/>
    <property type="match status" value="1"/>
</dbReference>
<evidence type="ECO:0000313" key="5">
    <source>
        <dbReference type="Proteomes" id="UP000568380"/>
    </source>
</evidence>
<evidence type="ECO:0000259" key="3">
    <source>
        <dbReference type="SMART" id="SM00824"/>
    </source>
</evidence>
<evidence type="ECO:0000313" key="4">
    <source>
        <dbReference type="EMBL" id="MBB5078761.1"/>
    </source>
</evidence>
<dbReference type="EMBL" id="JACHIN010000005">
    <property type="protein sequence ID" value="MBB5078761.1"/>
    <property type="molecule type" value="Genomic_DNA"/>
</dbReference>